<dbReference type="RefSeq" id="WP_050661926.1">
    <property type="nucleotide sequence ID" value="NZ_CP118494.1"/>
</dbReference>
<comment type="caution">
    <text evidence="10">The sequence shown here is derived from an EMBL/GenBank/DDBJ whole genome shotgun (WGS) entry which is preliminary data.</text>
</comment>
<dbReference type="InterPro" id="IPR024961">
    <property type="entry name" value="T2SS_GspC_N"/>
</dbReference>
<evidence type="ECO:0000313" key="10">
    <source>
        <dbReference type="EMBL" id="KNX42495.1"/>
    </source>
</evidence>
<proteinExistence type="predicted"/>
<evidence type="ECO:0000256" key="6">
    <source>
        <dbReference type="ARBA" id="ARBA00022927"/>
    </source>
</evidence>
<evidence type="ECO:0000313" key="11">
    <source>
        <dbReference type="Proteomes" id="UP000037046"/>
    </source>
</evidence>
<dbReference type="Gene3D" id="2.30.30.830">
    <property type="match status" value="1"/>
</dbReference>
<keyword evidence="7" id="KW-1133">Transmembrane helix</keyword>
<evidence type="ECO:0000256" key="3">
    <source>
        <dbReference type="ARBA" id="ARBA00022475"/>
    </source>
</evidence>
<keyword evidence="2" id="KW-0813">Transport</keyword>
<keyword evidence="3" id="KW-1003">Cell membrane</keyword>
<protein>
    <recommendedName>
        <fullName evidence="9">Type II secretion system protein GspC N-terminal domain-containing protein</fullName>
    </recommendedName>
</protein>
<comment type="subcellular location">
    <subcellularLocation>
        <location evidence="1">Cell inner membrane</location>
    </subcellularLocation>
</comment>
<evidence type="ECO:0000256" key="1">
    <source>
        <dbReference type="ARBA" id="ARBA00004533"/>
    </source>
</evidence>
<dbReference type="GO" id="GO:0015031">
    <property type="term" value="P:protein transport"/>
    <property type="evidence" value="ECO:0007669"/>
    <property type="project" value="UniProtKB-KW"/>
</dbReference>
<sequence length="87" mass="8858">MANQTSTPAATLAAATQQGALPLRRITLLGTMHGPSNARALVRVSGGKVARVEIGDTLDRATVAAIGEGVVILSRGGRAEELRLPGT</sequence>
<dbReference type="AlphaFoldDB" id="A0A0L6CXT3"/>
<evidence type="ECO:0000259" key="9">
    <source>
        <dbReference type="Pfam" id="PF11356"/>
    </source>
</evidence>
<keyword evidence="5" id="KW-0812">Transmembrane</keyword>
<dbReference type="PATRIC" id="fig|74031.6.peg.1028"/>
<gene>
    <name evidence="10" type="ORF">ROTO_10040</name>
</gene>
<evidence type="ECO:0000256" key="5">
    <source>
        <dbReference type="ARBA" id="ARBA00022692"/>
    </source>
</evidence>
<evidence type="ECO:0000256" key="7">
    <source>
        <dbReference type="ARBA" id="ARBA00022989"/>
    </source>
</evidence>
<feature type="domain" description="Type II secretion system protein GspC N-terminal" evidence="9">
    <location>
        <begin position="9"/>
        <end position="84"/>
    </location>
</feature>
<dbReference type="EMBL" id="LGVV01000008">
    <property type="protein sequence ID" value="KNX42495.1"/>
    <property type="molecule type" value="Genomic_DNA"/>
</dbReference>
<evidence type="ECO:0000256" key="4">
    <source>
        <dbReference type="ARBA" id="ARBA00022519"/>
    </source>
</evidence>
<accession>A0A0L6CXT3</accession>
<keyword evidence="6" id="KW-0653">Protein transport</keyword>
<dbReference type="Proteomes" id="UP000037046">
    <property type="component" value="Unassembled WGS sequence"/>
</dbReference>
<dbReference type="STRING" id="74031.SAMN04488077_102154"/>
<dbReference type="Pfam" id="PF11356">
    <property type="entry name" value="T2SSC"/>
    <property type="match status" value="1"/>
</dbReference>
<keyword evidence="8" id="KW-0472">Membrane</keyword>
<dbReference type="OrthoDB" id="7745929at2"/>
<evidence type="ECO:0000256" key="2">
    <source>
        <dbReference type="ARBA" id="ARBA00022448"/>
    </source>
</evidence>
<organism evidence="10 11">
    <name type="scientific">Roseovarius tolerans</name>
    <dbReference type="NCBI Taxonomy" id="74031"/>
    <lineage>
        <taxon>Bacteria</taxon>
        <taxon>Pseudomonadati</taxon>
        <taxon>Pseudomonadota</taxon>
        <taxon>Alphaproteobacteria</taxon>
        <taxon>Rhodobacterales</taxon>
        <taxon>Roseobacteraceae</taxon>
        <taxon>Roseovarius</taxon>
    </lineage>
</organism>
<keyword evidence="11" id="KW-1185">Reference proteome</keyword>
<keyword evidence="4" id="KW-0997">Cell inner membrane</keyword>
<name>A0A0L6CXT3_9RHOB</name>
<reference evidence="11" key="1">
    <citation type="submission" date="2015-07" db="EMBL/GenBank/DDBJ databases">
        <title>Draft Genome Sequence of Roseovarius tolerans EL-164, a producer of N-Acylated Alanine Methyl Esters (NAMEs).</title>
        <authorList>
            <person name="Voget S."/>
            <person name="Bruns H."/>
            <person name="Wagner-Doebler I."/>
            <person name="Schulz S."/>
            <person name="Daniel R."/>
        </authorList>
    </citation>
    <scope>NUCLEOTIDE SEQUENCE [LARGE SCALE GENOMIC DNA]</scope>
    <source>
        <strain evidence="11">EL-164</strain>
    </source>
</reference>
<evidence type="ECO:0000256" key="8">
    <source>
        <dbReference type="ARBA" id="ARBA00023136"/>
    </source>
</evidence>
<dbReference type="GO" id="GO:0005886">
    <property type="term" value="C:plasma membrane"/>
    <property type="evidence" value="ECO:0007669"/>
    <property type="project" value="UniProtKB-SubCell"/>
</dbReference>